<dbReference type="InParanoid" id="A0A2K1K466"/>
<feature type="region of interest" description="Disordered" evidence="1">
    <location>
        <begin position="53"/>
        <end position="116"/>
    </location>
</feature>
<name>A0A2K1K466_PHYPA</name>
<dbReference type="Gramene" id="Pp3c9_21830V3.1">
    <property type="protein sequence ID" value="Pp3c9_21830V3.1"/>
    <property type="gene ID" value="Pp3c9_21830"/>
</dbReference>
<feature type="region of interest" description="Disordered" evidence="1">
    <location>
        <begin position="1"/>
        <end position="36"/>
    </location>
</feature>
<accession>A0A2K1K466</accession>
<dbReference type="Gramene" id="Pp3c9_21830V3.2">
    <property type="protein sequence ID" value="Pp3c9_21830V3.2"/>
    <property type="gene ID" value="Pp3c9_21830"/>
</dbReference>
<feature type="compositionally biased region" description="Basic and acidic residues" evidence="1">
    <location>
        <begin position="1"/>
        <end position="15"/>
    </location>
</feature>
<evidence type="ECO:0000313" key="3">
    <source>
        <dbReference type="EnsemblPlants" id="Pp3c9_21830V3.1"/>
    </source>
</evidence>
<gene>
    <name evidence="2" type="ORF">PHYPA_013037</name>
</gene>
<dbReference type="PaxDb" id="3218-PP1S203_102V6.1"/>
<keyword evidence="4" id="KW-1185">Reference proteome</keyword>
<dbReference type="EnsemblPlants" id="Pp3c9_21830V3.1">
    <property type="protein sequence ID" value="Pp3c9_21830V3.1"/>
    <property type="gene ID" value="Pp3c9_21830"/>
</dbReference>
<feature type="compositionally biased region" description="Basic and acidic residues" evidence="1">
    <location>
        <begin position="92"/>
        <end position="101"/>
    </location>
</feature>
<dbReference type="EMBL" id="ABEU02000009">
    <property type="protein sequence ID" value="PNR48560.1"/>
    <property type="molecule type" value="Genomic_DNA"/>
</dbReference>
<protein>
    <submittedName>
        <fullName evidence="2 3">Uncharacterized protein</fullName>
    </submittedName>
</protein>
<dbReference type="Proteomes" id="UP000006727">
    <property type="component" value="Chromosome 9"/>
</dbReference>
<dbReference type="FunCoup" id="A0A2K1K466">
    <property type="interactions" value="37"/>
</dbReference>
<evidence type="ECO:0000313" key="2">
    <source>
        <dbReference type="EMBL" id="PNR48560.1"/>
    </source>
</evidence>
<dbReference type="EnsemblPlants" id="Pp3c9_21830V3.2">
    <property type="protein sequence ID" value="Pp3c9_21830V3.2"/>
    <property type="gene ID" value="Pp3c9_21830"/>
</dbReference>
<proteinExistence type="predicted"/>
<evidence type="ECO:0000256" key="1">
    <source>
        <dbReference type="SAM" id="MobiDB-lite"/>
    </source>
</evidence>
<sequence length="116" mass="12793">MEKAQTGAERHAYRDDMEDSYGAGYTTRSSDEGYGERCGERYSEAVKAVLDKKAQKEDHVGEMQSGMTANRDLSADAGVHPEYNRSQGSHVAQKEDSRHATNDQFEDASTGKSRAV</sequence>
<evidence type="ECO:0000313" key="4">
    <source>
        <dbReference type="Proteomes" id="UP000006727"/>
    </source>
</evidence>
<dbReference type="AlphaFoldDB" id="A0A2K1K466"/>
<organism evidence="2">
    <name type="scientific">Physcomitrium patens</name>
    <name type="common">Spreading-leaved earth moss</name>
    <name type="synonym">Physcomitrella patens</name>
    <dbReference type="NCBI Taxonomy" id="3218"/>
    <lineage>
        <taxon>Eukaryota</taxon>
        <taxon>Viridiplantae</taxon>
        <taxon>Streptophyta</taxon>
        <taxon>Embryophyta</taxon>
        <taxon>Bryophyta</taxon>
        <taxon>Bryophytina</taxon>
        <taxon>Bryopsida</taxon>
        <taxon>Funariidae</taxon>
        <taxon>Funariales</taxon>
        <taxon>Funariaceae</taxon>
        <taxon>Physcomitrium</taxon>
    </lineage>
</organism>
<dbReference type="PANTHER" id="PTHR36410">
    <property type="entry name" value="EXPRESSED PROTEIN"/>
    <property type="match status" value="1"/>
</dbReference>
<reference evidence="2 4" key="2">
    <citation type="journal article" date="2018" name="Plant J.">
        <title>The Physcomitrella patens chromosome-scale assembly reveals moss genome structure and evolution.</title>
        <authorList>
            <person name="Lang D."/>
            <person name="Ullrich K.K."/>
            <person name="Murat F."/>
            <person name="Fuchs J."/>
            <person name="Jenkins J."/>
            <person name="Haas F.B."/>
            <person name="Piednoel M."/>
            <person name="Gundlach H."/>
            <person name="Van Bel M."/>
            <person name="Meyberg R."/>
            <person name="Vives C."/>
            <person name="Morata J."/>
            <person name="Symeonidi A."/>
            <person name="Hiss M."/>
            <person name="Muchero W."/>
            <person name="Kamisugi Y."/>
            <person name="Saleh O."/>
            <person name="Blanc G."/>
            <person name="Decker E.L."/>
            <person name="van Gessel N."/>
            <person name="Grimwood J."/>
            <person name="Hayes R.D."/>
            <person name="Graham S.W."/>
            <person name="Gunter L.E."/>
            <person name="McDaniel S.F."/>
            <person name="Hoernstein S.N.W."/>
            <person name="Larsson A."/>
            <person name="Li F.W."/>
            <person name="Perroud P.F."/>
            <person name="Phillips J."/>
            <person name="Ranjan P."/>
            <person name="Rokshar D.S."/>
            <person name="Rothfels C.J."/>
            <person name="Schneider L."/>
            <person name="Shu S."/>
            <person name="Stevenson D.W."/>
            <person name="Thummler F."/>
            <person name="Tillich M."/>
            <person name="Villarreal Aguilar J.C."/>
            <person name="Widiez T."/>
            <person name="Wong G.K."/>
            <person name="Wymore A."/>
            <person name="Zhang Y."/>
            <person name="Zimmer A.D."/>
            <person name="Quatrano R.S."/>
            <person name="Mayer K.F.X."/>
            <person name="Goodstein D."/>
            <person name="Casacuberta J.M."/>
            <person name="Vandepoele K."/>
            <person name="Reski R."/>
            <person name="Cuming A.C."/>
            <person name="Tuskan G.A."/>
            <person name="Maumus F."/>
            <person name="Salse J."/>
            <person name="Schmutz J."/>
            <person name="Rensing S.A."/>
        </authorList>
    </citation>
    <scope>NUCLEOTIDE SEQUENCE [LARGE SCALE GENOMIC DNA]</scope>
    <source>
        <strain evidence="3 4">cv. Gransden 2004</strain>
    </source>
</reference>
<reference evidence="3" key="3">
    <citation type="submission" date="2020-12" db="UniProtKB">
        <authorList>
            <consortium name="EnsemblPlants"/>
        </authorList>
    </citation>
    <scope>IDENTIFICATION</scope>
</reference>
<dbReference type="PANTHER" id="PTHR36410:SF1">
    <property type="entry name" value="EXPRESSED PROTEIN"/>
    <property type="match status" value="1"/>
</dbReference>
<reference evidence="2 4" key="1">
    <citation type="journal article" date="2008" name="Science">
        <title>The Physcomitrella genome reveals evolutionary insights into the conquest of land by plants.</title>
        <authorList>
            <person name="Rensing S."/>
            <person name="Lang D."/>
            <person name="Zimmer A."/>
            <person name="Terry A."/>
            <person name="Salamov A."/>
            <person name="Shapiro H."/>
            <person name="Nishiyama T."/>
            <person name="Perroud P.-F."/>
            <person name="Lindquist E."/>
            <person name="Kamisugi Y."/>
            <person name="Tanahashi T."/>
            <person name="Sakakibara K."/>
            <person name="Fujita T."/>
            <person name="Oishi K."/>
            <person name="Shin-I T."/>
            <person name="Kuroki Y."/>
            <person name="Toyoda A."/>
            <person name="Suzuki Y."/>
            <person name="Hashimoto A."/>
            <person name="Yamaguchi K."/>
            <person name="Sugano A."/>
            <person name="Kohara Y."/>
            <person name="Fujiyama A."/>
            <person name="Anterola A."/>
            <person name="Aoki S."/>
            <person name="Ashton N."/>
            <person name="Barbazuk W.B."/>
            <person name="Barker E."/>
            <person name="Bennetzen J."/>
            <person name="Bezanilla M."/>
            <person name="Blankenship R."/>
            <person name="Cho S.H."/>
            <person name="Dutcher S."/>
            <person name="Estelle M."/>
            <person name="Fawcett J.A."/>
            <person name="Gundlach H."/>
            <person name="Hanada K."/>
            <person name="Heyl A."/>
            <person name="Hicks K.A."/>
            <person name="Hugh J."/>
            <person name="Lohr M."/>
            <person name="Mayer K."/>
            <person name="Melkozernov A."/>
            <person name="Murata T."/>
            <person name="Nelson D."/>
            <person name="Pils B."/>
            <person name="Prigge M."/>
            <person name="Reiss B."/>
            <person name="Renner T."/>
            <person name="Rombauts S."/>
            <person name="Rushton P."/>
            <person name="Sanderfoot A."/>
            <person name="Schween G."/>
            <person name="Shiu S.-H."/>
            <person name="Stueber K."/>
            <person name="Theodoulou F.L."/>
            <person name="Tu H."/>
            <person name="Van de Peer Y."/>
            <person name="Verrier P.J."/>
            <person name="Waters E."/>
            <person name="Wood A."/>
            <person name="Yang L."/>
            <person name="Cove D."/>
            <person name="Cuming A."/>
            <person name="Hasebe M."/>
            <person name="Lucas S."/>
            <person name="Mishler D.B."/>
            <person name="Reski R."/>
            <person name="Grigoriev I."/>
            <person name="Quatrano R.S."/>
            <person name="Boore J.L."/>
        </authorList>
    </citation>
    <scope>NUCLEOTIDE SEQUENCE [LARGE SCALE GENOMIC DNA]</scope>
    <source>
        <strain evidence="3 4">cv. Gransden 2004</strain>
    </source>
</reference>
<dbReference type="OMA" id="QSWGSEV"/>